<reference evidence="1 2" key="1">
    <citation type="submission" date="2021-06" db="EMBL/GenBank/DDBJ databases">
        <authorList>
            <person name="Palmer J.M."/>
        </authorList>
    </citation>
    <scope>NUCLEOTIDE SEQUENCE [LARGE SCALE GENOMIC DNA]</scope>
    <source>
        <strain evidence="1 2">AS_MEX2019</strain>
        <tissue evidence="1">Muscle</tissue>
    </source>
</reference>
<organism evidence="1 2">
    <name type="scientific">Ameca splendens</name>
    <dbReference type="NCBI Taxonomy" id="208324"/>
    <lineage>
        <taxon>Eukaryota</taxon>
        <taxon>Metazoa</taxon>
        <taxon>Chordata</taxon>
        <taxon>Craniata</taxon>
        <taxon>Vertebrata</taxon>
        <taxon>Euteleostomi</taxon>
        <taxon>Actinopterygii</taxon>
        <taxon>Neopterygii</taxon>
        <taxon>Teleostei</taxon>
        <taxon>Neoteleostei</taxon>
        <taxon>Acanthomorphata</taxon>
        <taxon>Ovalentaria</taxon>
        <taxon>Atherinomorphae</taxon>
        <taxon>Cyprinodontiformes</taxon>
        <taxon>Goodeidae</taxon>
        <taxon>Ameca</taxon>
    </lineage>
</organism>
<proteinExistence type="predicted"/>
<evidence type="ECO:0000313" key="1">
    <source>
        <dbReference type="EMBL" id="MEQ2310395.1"/>
    </source>
</evidence>
<protein>
    <submittedName>
        <fullName evidence="1">Uncharacterized protein</fullName>
    </submittedName>
</protein>
<sequence length="96" mass="10486">SLNRIQSVAGHSSFSTGQVKDVFGVAFADSCSKLKAILCEGEEDSLESFGEHYILDPDKHAQHHTCGPFTDGYTLWGATQGAQQSAETRLELRKNE</sequence>
<feature type="non-terminal residue" evidence="1">
    <location>
        <position position="1"/>
    </location>
</feature>
<keyword evidence="2" id="KW-1185">Reference proteome</keyword>
<gene>
    <name evidence="1" type="ORF">AMECASPLE_008439</name>
</gene>
<evidence type="ECO:0000313" key="2">
    <source>
        <dbReference type="Proteomes" id="UP001469553"/>
    </source>
</evidence>
<dbReference type="Proteomes" id="UP001469553">
    <property type="component" value="Unassembled WGS sequence"/>
</dbReference>
<accession>A0ABV0ZWX0</accession>
<comment type="caution">
    <text evidence="1">The sequence shown here is derived from an EMBL/GenBank/DDBJ whole genome shotgun (WGS) entry which is preliminary data.</text>
</comment>
<name>A0ABV0ZWX0_9TELE</name>
<dbReference type="EMBL" id="JAHRIP010075684">
    <property type="protein sequence ID" value="MEQ2310395.1"/>
    <property type="molecule type" value="Genomic_DNA"/>
</dbReference>